<proteinExistence type="predicted"/>
<keyword evidence="1" id="KW-0472">Membrane</keyword>
<evidence type="ECO:0000256" key="1">
    <source>
        <dbReference type="SAM" id="Phobius"/>
    </source>
</evidence>
<dbReference type="AlphaFoldDB" id="M6FID2"/>
<comment type="caution">
    <text evidence="2">The sequence shown here is derived from an EMBL/GenBank/DDBJ whole genome shotgun (WGS) entry which is preliminary data.</text>
</comment>
<evidence type="ECO:0000313" key="2">
    <source>
        <dbReference type="EMBL" id="EMM72195.1"/>
    </source>
</evidence>
<name>M6FID2_9LEPT</name>
<feature type="transmembrane region" description="Helical" evidence="1">
    <location>
        <begin position="12"/>
        <end position="32"/>
    </location>
</feature>
<protein>
    <submittedName>
        <fullName evidence="2">Uncharacterized protein</fullName>
    </submittedName>
</protein>
<dbReference type="Proteomes" id="UP000012101">
    <property type="component" value="Unassembled WGS sequence"/>
</dbReference>
<keyword evidence="1" id="KW-1133">Transmembrane helix</keyword>
<evidence type="ECO:0000313" key="3">
    <source>
        <dbReference type="Proteomes" id="UP000012101"/>
    </source>
</evidence>
<organism evidence="2 3">
    <name type="scientific">Leptospira weilii str. 2006001855</name>
    <dbReference type="NCBI Taxonomy" id="996804"/>
    <lineage>
        <taxon>Bacteria</taxon>
        <taxon>Pseudomonadati</taxon>
        <taxon>Spirochaetota</taxon>
        <taxon>Spirochaetia</taxon>
        <taxon>Leptospirales</taxon>
        <taxon>Leptospiraceae</taxon>
        <taxon>Leptospira</taxon>
    </lineage>
</organism>
<dbReference type="EMBL" id="AFJM02000042">
    <property type="protein sequence ID" value="EMM72195.1"/>
    <property type="molecule type" value="Genomic_DNA"/>
</dbReference>
<gene>
    <name evidence="2" type="ORF">LEP1GSC038_3939</name>
</gene>
<reference evidence="2 3" key="1">
    <citation type="submission" date="2013-01" db="EMBL/GenBank/DDBJ databases">
        <authorList>
            <person name="Harkins D.M."/>
            <person name="Durkin A.S."/>
            <person name="Brinkac L.M."/>
            <person name="Haft D.H."/>
            <person name="Selengut J.D."/>
            <person name="Sanka R."/>
            <person name="DePew J."/>
            <person name="Purushe J."/>
            <person name="Hospenthal D.R."/>
            <person name="Murray C.K."/>
            <person name="Pimentel G."/>
            <person name="Wasfy M."/>
            <person name="Vinetz J.M."/>
            <person name="Sutton G.G."/>
            <person name="Nierman W.C."/>
            <person name="Fouts D.E."/>
        </authorList>
    </citation>
    <scope>NUCLEOTIDE SEQUENCE [LARGE SCALE GENOMIC DNA]</scope>
    <source>
        <strain evidence="2 3">2006001855</strain>
    </source>
</reference>
<keyword evidence="1" id="KW-0812">Transmembrane</keyword>
<accession>M6FID2</accession>
<sequence length="76" mass="8798">MVHQTISLAHGVLSYSFPHFVKIFFFCVGKIIKLSKKSSPSHSFQKPYSVWDTCCSIPIMKSVRFFKKVALKRLLF</sequence>